<dbReference type="AlphaFoldDB" id="A0A820IBT8"/>
<protein>
    <recommendedName>
        <fullName evidence="4">VCBS repeat-containing protein</fullName>
    </recommendedName>
</protein>
<dbReference type="Pfam" id="PF13517">
    <property type="entry name" value="FG-GAP_3"/>
    <property type="match status" value="1"/>
</dbReference>
<feature type="non-terminal residue" evidence="2">
    <location>
        <position position="247"/>
    </location>
</feature>
<dbReference type="InterPro" id="IPR013517">
    <property type="entry name" value="FG-GAP"/>
</dbReference>
<dbReference type="Proteomes" id="UP000663881">
    <property type="component" value="Unassembled WGS sequence"/>
</dbReference>
<feature type="non-terminal residue" evidence="2">
    <location>
        <position position="1"/>
    </location>
</feature>
<name>A0A820IBT8_9BILA</name>
<dbReference type="PANTHER" id="PTHR46580">
    <property type="entry name" value="SENSOR KINASE-RELATED"/>
    <property type="match status" value="1"/>
</dbReference>
<comment type="caution">
    <text evidence="2">The sequence shown here is derived from an EMBL/GenBank/DDBJ whole genome shotgun (WGS) entry which is preliminary data.</text>
</comment>
<evidence type="ECO:0008006" key="4">
    <source>
        <dbReference type="Google" id="ProtNLM"/>
    </source>
</evidence>
<dbReference type="Gene3D" id="2.30.30.100">
    <property type="match status" value="2"/>
</dbReference>
<evidence type="ECO:0000313" key="2">
    <source>
        <dbReference type="EMBL" id="CAF4307981.1"/>
    </source>
</evidence>
<keyword evidence="1" id="KW-0732">Signal</keyword>
<proteinExistence type="predicted"/>
<dbReference type="EMBL" id="CAJOAY010017147">
    <property type="protein sequence ID" value="CAF4307981.1"/>
    <property type="molecule type" value="Genomic_DNA"/>
</dbReference>
<accession>A0A820IBT8</accession>
<gene>
    <name evidence="2" type="ORF">OKA104_LOCUS46565</name>
</gene>
<dbReference type="InterPro" id="IPR028994">
    <property type="entry name" value="Integrin_alpha_N"/>
</dbReference>
<sequence length="247" mass="27847">NRNETFNEKQFIYSTGDNPKPIFALSNDLNNDNRSDLIIVNSATDNFDIIFENFNNDKYPDIAVTFSGDFNNDVQLDIVVVNWATNNIVILFGYNYGYFHNMKSYSTGNNSNPTYIDIADFNNDYQLDIVVVNKGSNNILILLGDKNGRFQNLISYSTGYGSKPESLAISDLNNDNNMDIIVANVYTHNIAIFFGYGNGKFHNMITYKTEGPIAISIADLNYDYNKDIAIANYLGNNIGILFGYVNR</sequence>
<organism evidence="2 3">
    <name type="scientific">Adineta steineri</name>
    <dbReference type="NCBI Taxonomy" id="433720"/>
    <lineage>
        <taxon>Eukaryota</taxon>
        <taxon>Metazoa</taxon>
        <taxon>Spiralia</taxon>
        <taxon>Gnathifera</taxon>
        <taxon>Rotifera</taxon>
        <taxon>Eurotatoria</taxon>
        <taxon>Bdelloidea</taxon>
        <taxon>Adinetida</taxon>
        <taxon>Adinetidae</taxon>
        <taxon>Adineta</taxon>
    </lineage>
</organism>
<dbReference type="PANTHER" id="PTHR46580:SF4">
    <property type="entry name" value="ATP_GTP-BINDING PROTEIN"/>
    <property type="match status" value="1"/>
</dbReference>
<reference evidence="2" key="1">
    <citation type="submission" date="2021-02" db="EMBL/GenBank/DDBJ databases">
        <authorList>
            <person name="Nowell W R."/>
        </authorList>
    </citation>
    <scope>NUCLEOTIDE SEQUENCE</scope>
</reference>
<evidence type="ECO:0000313" key="3">
    <source>
        <dbReference type="Proteomes" id="UP000663881"/>
    </source>
</evidence>
<evidence type="ECO:0000256" key="1">
    <source>
        <dbReference type="ARBA" id="ARBA00022729"/>
    </source>
</evidence>
<dbReference type="SUPFAM" id="SSF69318">
    <property type="entry name" value="Integrin alpha N-terminal domain"/>
    <property type="match status" value="1"/>
</dbReference>